<dbReference type="AlphaFoldDB" id="B8CBE7"/>
<dbReference type="RefSeq" id="XP_002293378.1">
    <property type="nucleotide sequence ID" value="XM_002293342.1"/>
</dbReference>
<evidence type="ECO:0000256" key="1">
    <source>
        <dbReference type="SAM" id="SignalP"/>
    </source>
</evidence>
<dbReference type="SUPFAM" id="SSF51735">
    <property type="entry name" value="NAD(P)-binding Rossmann-fold domains"/>
    <property type="match status" value="1"/>
</dbReference>
<accession>B8CBE7</accession>
<feature type="domain" description="NAD(P)-binding" evidence="2">
    <location>
        <begin position="46"/>
        <end position="245"/>
    </location>
</feature>
<keyword evidence="1" id="KW-0732">Signal</keyword>
<protein>
    <recommendedName>
        <fullName evidence="2">NAD(P)-binding domain-containing protein</fullName>
    </recommendedName>
</protein>
<dbReference type="PANTHER" id="PTHR15020:SF45">
    <property type="entry name" value="NAD(P)-BINDING DOMAIN-CONTAINING PROTEIN"/>
    <property type="match status" value="1"/>
</dbReference>
<dbReference type="Proteomes" id="UP000001449">
    <property type="component" value="Chromosome 13"/>
</dbReference>
<gene>
    <name evidence="3" type="ORF">THAPSDRAFT_9467</name>
</gene>
<dbReference type="PANTHER" id="PTHR15020">
    <property type="entry name" value="FLAVIN REDUCTASE-RELATED"/>
    <property type="match status" value="1"/>
</dbReference>
<evidence type="ECO:0000259" key="2">
    <source>
        <dbReference type="Pfam" id="PF13460"/>
    </source>
</evidence>
<dbReference type="InterPro" id="IPR016040">
    <property type="entry name" value="NAD(P)-bd_dom"/>
</dbReference>
<dbReference type="HOGENOM" id="CLU_025711_4_0_1"/>
<reference evidence="3 4" key="1">
    <citation type="journal article" date="2004" name="Science">
        <title>The genome of the diatom Thalassiosira pseudonana: ecology, evolution, and metabolism.</title>
        <authorList>
            <person name="Armbrust E.V."/>
            <person name="Berges J.A."/>
            <person name="Bowler C."/>
            <person name="Green B.R."/>
            <person name="Martinez D."/>
            <person name="Putnam N.H."/>
            <person name="Zhou S."/>
            <person name="Allen A.E."/>
            <person name="Apt K.E."/>
            <person name="Bechner M."/>
            <person name="Brzezinski M.A."/>
            <person name="Chaal B.K."/>
            <person name="Chiovitti A."/>
            <person name="Davis A.K."/>
            <person name="Demarest M.S."/>
            <person name="Detter J.C."/>
            <person name="Glavina T."/>
            <person name="Goodstein D."/>
            <person name="Hadi M.Z."/>
            <person name="Hellsten U."/>
            <person name="Hildebrand M."/>
            <person name="Jenkins B.D."/>
            <person name="Jurka J."/>
            <person name="Kapitonov V.V."/>
            <person name="Kroger N."/>
            <person name="Lau W.W."/>
            <person name="Lane T.W."/>
            <person name="Larimer F.W."/>
            <person name="Lippmeier J.C."/>
            <person name="Lucas S."/>
            <person name="Medina M."/>
            <person name="Montsant A."/>
            <person name="Obornik M."/>
            <person name="Parker M.S."/>
            <person name="Palenik B."/>
            <person name="Pazour G.J."/>
            <person name="Richardson P.M."/>
            <person name="Rynearson T.A."/>
            <person name="Saito M.A."/>
            <person name="Schwartz D.C."/>
            <person name="Thamatrakoln K."/>
            <person name="Valentin K."/>
            <person name="Vardi A."/>
            <person name="Wilkerson F.P."/>
            <person name="Rokhsar D.S."/>
        </authorList>
    </citation>
    <scope>NUCLEOTIDE SEQUENCE [LARGE SCALE GENOMIC DNA]</scope>
    <source>
        <strain evidence="3 4">CCMP1335</strain>
    </source>
</reference>
<dbReference type="Gene3D" id="3.40.50.720">
    <property type="entry name" value="NAD(P)-binding Rossmann-like Domain"/>
    <property type="match status" value="1"/>
</dbReference>
<evidence type="ECO:0000313" key="3">
    <source>
        <dbReference type="EMBL" id="EED89114.1"/>
    </source>
</evidence>
<evidence type="ECO:0000313" key="4">
    <source>
        <dbReference type="Proteomes" id="UP000001449"/>
    </source>
</evidence>
<dbReference type="eggNOG" id="ENOG502RSUR">
    <property type="taxonomic scope" value="Eukaryota"/>
</dbReference>
<dbReference type="InParanoid" id="B8CBE7"/>
<reference evidence="3 4" key="2">
    <citation type="journal article" date="2008" name="Nature">
        <title>The Phaeodactylum genome reveals the evolutionary history of diatom genomes.</title>
        <authorList>
            <person name="Bowler C."/>
            <person name="Allen A.E."/>
            <person name="Badger J.H."/>
            <person name="Grimwood J."/>
            <person name="Jabbari K."/>
            <person name="Kuo A."/>
            <person name="Maheswari U."/>
            <person name="Martens C."/>
            <person name="Maumus F."/>
            <person name="Otillar R.P."/>
            <person name="Rayko E."/>
            <person name="Salamov A."/>
            <person name="Vandepoele K."/>
            <person name="Beszteri B."/>
            <person name="Gruber A."/>
            <person name="Heijde M."/>
            <person name="Katinka M."/>
            <person name="Mock T."/>
            <person name="Valentin K."/>
            <person name="Verret F."/>
            <person name="Berges J.A."/>
            <person name="Brownlee C."/>
            <person name="Cadoret J.P."/>
            <person name="Chiovitti A."/>
            <person name="Choi C.J."/>
            <person name="Coesel S."/>
            <person name="De Martino A."/>
            <person name="Detter J.C."/>
            <person name="Durkin C."/>
            <person name="Falciatore A."/>
            <person name="Fournet J."/>
            <person name="Haruta M."/>
            <person name="Huysman M.J."/>
            <person name="Jenkins B.D."/>
            <person name="Jiroutova K."/>
            <person name="Jorgensen R.E."/>
            <person name="Joubert Y."/>
            <person name="Kaplan A."/>
            <person name="Kroger N."/>
            <person name="Kroth P.G."/>
            <person name="La Roche J."/>
            <person name="Lindquist E."/>
            <person name="Lommer M."/>
            <person name="Martin-Jezequel V."/>
            <person name="Lopez P.J."/>
            <person name="Lucas S."/>
            <person name="Mangogna M."/>
            <person name="McGinnis K."/>
            <person name="Medlin L.K."/>
            <person name="Montsant A."/>
            <person name="Oudot-Le Secq M.P."/>
            <person name="Napoli C."/>
            <person name="Obornik M."/>
            <person name="Parker M.S."/>
            <person name="Petit J.L."/>
            <person name="Porcel B.M."/>
            <person name="Poulsen N."/>
            <person name="Robison M."/>
            <person name="Rychlewski L."/>
            <person name="Rynearson T.A."/>
            <person name="Schmutz J."/>
            <person name="Shapiro H."/>
            <person name="Siaut M."/>
            <person name="Stanley M."/>
            <person name="Sussman M.R."/>
            <person name="Taylor A.R."/>
            <person name="Vardi A."/>
            <person name="von Dassow P."/>
            <person name="Vyverman W."/>
            <person name="Willis A."/>
            <person name="Wyrwicz L.S."/>
            <person name="Rokhsar D.S."/>
            <person name="Weissenbach J."/>
            <person name="Armbrust E.V."/>
            <person name="Green B.R."/>
            <person name="Van de Peer Y."/>
            <person name="Grigoriev I.V."/>
        </authorList>
    </citation>
    <scope>NUCLEOTIDE SEQUENCE [LARGE SCALE GENOMIC DNA]</scope>
    <source>
        <strain evidence="3 4">CCMP1335</strain>
    </source>
</reference>
<dbReference type="STRING" id="35128.B8CBE7"/>
<dbReference type="PaxDb" id="35128-Thaps264007"/>
<organism evidence="3 4">
    <name type="scientific">Thalassiosira pseudonana</name>
    <name type="common">Marine diatom</name>
    <name type="synonym">Cyclotella nana</name>
    <dbReference type="NCBI Taxonomy" id="35128"/>
    <lineage>
        <taxon>Eukaryota</taxon>
        <taxon>Sar</taxon>
        <taxon>Stramenopiles</taxon>
        <taxon>Ochrophyta</taxon>
        <taxon>Bacillariophyta</taxon>
        <taxon>Coscinodiscophyceae</taxon>
        <taxon>Thalassiosirophycidae</taxon>
        <taxon>Thalassiosirales</taxon>
        <taxon>Thalassiosiraceae</taxon>
        <taxon>Thalassiosira</taxon>
    </lineage>
</organism>
<dbReference type="EMBL" id="CM000648">
    <property type="protein sequence ID" value="EED89114.1"/>
    <property type="molecule type" value="Genomic_DNA"/>
</dbReference>
<feature type="chain" id="PRO_5002869969" description="NAD(P)-binding domain-containing protein" evidence="1">
    <location>
        <begin position="17"/>
        <end position="277"/>
    </location>
</feature>
<keyword evidence="4" id="KW-1185">Reference proteome</keyword>
<dbReference type="GeneID" id="7445770"/>
<sequence length="277" mass="28416">MKLTLLFASIIGSAAAFTSRSSPIATSRVSASSSSSALSATIAVFGASGLTASECVYQALKEGDKVVGLTRNPSNLVIPKGSGGSDADKPLTDPNLTLIGGSVTNPADVAKVFETPIDGVIVALGGKTSDVGDTMLTVGTNNIMAAMKENGVKRIAVVTSIGAGDSKDQAPFAFKLLMMTVMKKIFNDKNNQEAAVESSGLEYCIIRPGGLTVDAPTGVINVIEGEAGSIPRADVAQFCLEAVKDADFPYIGKCPCISSVGGTSWVKDRSKAARGEM</sequence>
<name>B8CBE7_THAPS</name>
<proteinExistence type="predicted"/>
<dbReference type="InterPro" id="IPR036291">
    <property type="entry name" value="NAD(P)-bd_dom_sf"/>
</dbReference>
<dbReference type="KEGG" id="tps:THAPSDRAFT_9467"/>
<dbReference type="Pfam" id="PF13460">
    <property type="entry name" value="NAD_binding_10"/>
    <property type="match status" value="1"/>
</dbReference>
<feature type="signal peptide" evidence="1">
    <location>
        <begin position="1"/>
        <end position="16"/>
    </location>
</feature>